<accession>A0ABT9Q511</accession>
<feature type="compositionally biased region" description="Polar residues" evidence="1">
    <location>
        <begin position="421"/>
        <end position="430"/>
    </location>
</feature>
<organism evidence="4 5">
    <name type="scientific">Streptosporangium lutulentum</name>
    <dbReference type="NCBI Taxonomy" id="1461250"/>
    <lineage>
        <taxon>Bacteria</taxon>
        <taxon>Bacillati</taxon>
        <taxon>Actinomycetota</taxon>
        <taxon>Actinomycetes</taxon>
        <taxon>Streptosporangiales</taxon>
        <taxon>Streptosporangiaceae</taxon>
        <taxon>Streptosporangium</taxon>
    </lineage>
</organism>
<keyword evidence="2" id="KW-0472">Membrane</keyword>
<feature type="transmembrane region" description="Helical" evidence="2">
    <location>
        <begin position="117"/>
        <end position="140"/>
    </location>
</feature>
<sequence>MGFDGLLVPDWAKPYIGWVVGMDWPEGDETGCFRLADACVTAAHRIVEGTAADQPWTADKIGSEWDGAAHLAFAEHVGKMAGQRVAGLVNRLVDTAVALNGVGVQIQYAKYMIEVTVWLLIAQLAYLLAAAIASGGASLALIPPRVQLARMTVAQIAKRALLNIAMFAGIVAGMDAGIQLTQMAQGRRDAFDLKQLGISALSGGAMGGLMGLMSGGLTRLATPALRAGLSRAEMSTAERLLAAASSSLYGQAAQYAVTGGITTAGTMLVQGNFSWDLLAKGITSSALGADGQHLTTALPNRGGGTPSPYGDPSSAPHDGGPGPEPRNGSDPGPRNDPDPAPGDRPDPELRTGSDPGPRNDADPAPGDRPDPELRTGSDPGLRNDADPASGDRPDPAPDRGAAPRVEPVVGPGLGSVPDRGTTLSQATTDTAPGAGSETVRQTTAPQGLPHGADEARPQAVPQQGPAPVRVLETPRPRTSDQSPPSAVRNTPEYAADGTPRRSSERQSGGAPHQTPDRATGGAPPHQVPDRTGGGMTQQAAERGPTGAAAATGVRGNGADPAAPARQGAPGETPPVSRIERLLNHVSDAGETTPPTRTAGRADQTGDGTSPPAQAAGGTSPPPLARDGAPTPSQAGDRTPPPSRPGDTSPGASQDGPGGSRNSSSSRAPFDFERFYNDPRWLAEATRFEQRLGAYYFNDPQTVDAACVALGRLRDVLLDLTPRQPGESPSAFARRVESAFFNDDPANAGQVGTRTGVTVDDLLAHGNLRELVTAFYNGAYYNRANPNIFGNALLDIMDTGGWDRAREAGLDVGEVRRAQHQLDERWHRPALGRLEARFMPDRYTFNRDPFGTGNVGMLSERGARDVAEMVSSQFSRRDRTETEIQDLNTTPGHYDRLGAPLGRFERAFVEEHLNGRADPDTLLPWREGVTMHDTTGSRWARRIAGEGFPVVDGVSGTTAKMLTAVKFLNLGPSTTEHFLGALMGWMLPGLDHSLFEIARGAQIADVGGMRLEPGSRPNMVDFYRSLPGVDLSTLRGKILPDGMFPHESRYFAHATDRAGFSETQHSAVRYTLDYLWSQLEQGRVTARTLAEWLDGSGINPRDRAAVRALGDRLSPAHLMALSAYAMEGHHLINNMTRTQLWTGGLSESLVRHGMVSKVSTLVGNYLNGLAVDPQLGGLPIALNSLVRVDDHYLKMKPPKEWRPLLTPMADSYVDAVRRKGEAKERFEQARDKGNKQEAREAGQDLRAARKDAKDAWKALEEQLGRATPGLLDEMRWHTDMLYDAMAQLPMVGSPERPVWAYRGDWMTPVHSPIYGSTLHPHGTTREFLSMSRQLEVAIKFMVERTSRDRKVLVAYQLTGQQAKDMSVFSPYFGEKEIVFPPHSRVRRVDDPELVASLRAEVDALAADAVVRGVISEVPRYEIIVMEEG</sequence>
<evidence type="ECO:0000256" key="2">
    <source>
        <dbReference type="SAM" id="Phobius"/>
    </source>
</evidence>
<dbReference type="EMBL" id="JAUSQU010000001">
    <property type="protein sequence ID" value="MDP9841443.1"/>
    <property type="molecule type" value="Genomic_DNA"/>
</dbReference>
<feature type="compositionally biased region" description="Basic and acidic residues" evidence="1">
    <location>
        <begin position="333"/>
        <end position="397"/>
    </location>
</feature>
<evidence type="ECO:0000313" key="5">
    <source>
        <dbReference type="Proteomes" id="UP001225356"/>
    </source>
</evidence>
<keyword evidence="2" id="KW-0812">Transmembrane</keyword>
<proteinExistence type="predicted"/>
<feature type="region of interest" description="Disordered" evidence="1">
    <location>
        <begin position="1222"/>
        <end position="1243"/>
    </location>
</feature>
<comment type="caution">
    <text evidence="4">The sequence shown here is derived from an EMBL/GenBank/DDBJ whole genome shotgun (WGS) entry which is preliminary data.</text>
</comment>
<dbReference type="Pfam" id="PF25547">
    <property type="entry name" value="WXG100_2"/>
    <property type="match status" value="1"/>
</dbReference>
<feature type="transmembrane region" description="Helical" evidence="2">
    <location>
        <begin position="160"/>
        <end position="178"/>
    </location>
</feature>
<evidence type="ECO:0000259" key="3">
    <source>
        <dbReference type="Pfam" id="PF25547"/>
    </source>
</evidence>
<dbReference type="Gene3D" id="3.90.176.10">
    <property type="entry name" value="Toxin ADP-ribosyltransferase, Chain A, domain 1"/>
    <property type="match status" value="1"/>
</dbReference>
<keyword evidence="5" id="KW-1185">Reference proteome</keyword>
<feature type="region of interest" description="Disordered" evidence="1">
    <location>
        <begin position="293"/>
        <end position="670"/>
    </location>
</feature>
<dbReference type="Proteomes" id="UP001225356">
    <property type="component" value="Unassembled WGS sequence"/>
</dbReference>
<feature type="compositionally biased region" description="Low complexity" evidence="1">
    <location>
        <begin position="539"/>
        <end position="558"/>
    </location>
</feature>
<feature type="compositionally biased region" description="Low complexity" evidence="1">
    <location>
        <begin position="457"/>
        <end position="470"/>
    </location>
</feature>
<protein>
    <recommendedName>
        <fullName evidence="3">Outer membrane channel protein CpnT-like N-terminal domain-containing protein</fullName>
    </recommendedName>
</protein>
<reference evidence="4 5" key="1">
    <citation type="submission" date="2023-07" db="EMBL/GenBank/DDBJ databases">
        <title>Sequencing the genomes of 1000 actinobacteria strains.</title>
        <authorList>
            <person name="Klenk H.-P."/>
        </authorList>
    </citation>
    <scope>NUCLEOTIDE SEQUENCE [LARGE SCALE GENOMIC DNA]</scope>
    <source>
        <strain evidence="4 5">DSM 46740</strain>
    </source>
</reference>
<dbReference type="RefSeq" id="WP_307554786.1">
    <property type="nucleotide sequence ID" value="NZ_JAUSQU010000001.1"/>
</dbReference>
<name>A0ABT9Q511_9ACTN</name>
<keyword evidence="2" id="KW-1133">Transmembrane helix</keyword>
<gene>
    <name evidence="4" type="ORF">J2853_000654</name>
</gene>
<evidence type="ECO:0000256" key="1">
    <source>
        <dbReference type="SAM" id="MobiDB-lite"/>
    </source>
</evidence>
<feature type="domain" description="Outer membrane channel protein CpnT-like N-terminal" evidence="3">
    <location>
        <begin position="14"/>
        <end position="142"/>
    </location>
</feature>
<feature type="compositionally biased region" description="Polar residues" evidence="1">
    <location>
        <begin position="479"/>
        <end position="488"/>
    </location>
</feature>
<dbReference type="InterPro" id="IPR057746">
    <property type="entry name" value="CpnT-like_N"/>
</dbReference>
<evidence type="ECO:0000313" key="4">
    <source>
        <dbReference type="EMBL" id="MDP9841443.1"/>
    </source>
</evidence>